<evidence type="ECO:0000313" key="1">
    <source>
        <dbReference type="EMBL" id="SUA81067.1"/>
    </source>
</evidence>
<protein>
    <submittedName>
        <fullName evidence="1">Uncharacterized protein</fullName>
    </submittedName>
</protein>
<reference evidence="1 2" key="1">
    <citation type="submission" date="2018-06" db="EMBL/GenBank/DDBJ databases">
        <authorList>
            <consortium name="Pathogen Informatics"/>
            <person name="Doyle S."/>
        </authorList>
    </citation>
    <scope>NUCLEOTIDE SEQUENCE [LARGE SCALE GENOMIC DNA]</scope>
    <source>
        <strain evidence="1 2">NCTC13160</strain>
    </source>
</reference>
<gene>
    <name evidence="1" type="ORF">NCTC13160_04072</name>
</gene>
<name>A0A378YWZ7_9BURK</name>
<evidence type="ECO:0000313" key="2">
    <source>
        <dbReference type="Proteomes" id="UP000254573"/>
    </source>
</evidence>
<accession>A0A378YWZ7</accession>
<dbReference type="Proteomes" id="UP000254573">
    <property type="component" value="Unassembled WGS sequence"/>
</dbReference>
<dbReference type="AlphaFoldDB" id="A0A378YWZ7"/>
<dbReference type="EMBL" id="UGSG01000001">
    <property type="protein sequence ID" value="SUA81067.1"/>
    <property type="molecule type" value="Genomic_DNA"/>
</dbReference>
<sequence length="77" mass="9044">MPRAKARFNWFNIRRLNMGAQIVRNLISERVKGNHPSTMQLKKAARRQPFYLPLLCEPHALPLFYAEIRVCNLQVPI</sequence>
<organism evidence="1 2">
    <name type="scientific">Pandoraea pnomenusa</name>
    <dbReference type="NCBI Taxonomy" id="93220"/>
    <lineage>
        <taxon>Bacteria</taxon>
        <taxon>Pseudomonadati</taxon>
        <taxon>Pseudomonadota</taxon>
        <taxon>Betaproteobacteria</taxon>
        <taxon>Burkholderiales</taxon>
        <taxon>Burkholderiaceae</taxon>
        <taxon>Pandoraea</taxon>
    </lineage>
</organism>
<proteinExistence type="predicted"/>